<name>A0A182FWV4_ANOAL</name>
<evidence type="ECO:0000313" key="1">
    <source>
        <dbReference type="EnsemblMetazoa" id="AALB014141-PB"/>
    </source>
</evidence>
<dbReference type="EnsemblMetazoa" id="AALB014141-RB">
    <property type="protein sequence ID" value="AALB014141-PB"/>
    <property type="gene ID" value="AALB014141"/>
</dbReference>
<sequence>MSLYLVQRSCNVSSKLIDVLKLDRRQKFRCFSLASIGLSLMHLLHGRSQFSRNP</sequence>
<dbReference type="VEuPathDB" id="VectorBase:AALB014141"/>
<dbReference type="AlphaFoldDB" id="A0A182FWV4"/>
<protein>
    <submittedName>
        <fullName evidence="1">Uncharacterized protein</fullName>
    </submittedName>
</protein>
<dbReference type="Proteomes" id="UP000069272">
    <property type="component" value="Chromosome 3R"/>
</dbReference>
<reference evidence="1" key="2">
    <citation type="submission" date="2022-08" db="UniProtKB">
        <authorList>
            <consortium name="EnsemblMetazoa"/>
        </authorList>
    </citation>
    <scope>IDENTIFICATION</scope>
    <source>
        <strain evidence="1">STECLA/ALBI9_A</strain>
    </source>
</reference>
<proteinExistence type="predicted"/>
<accession>A0A182FWV4</accession>
<reference evidence="1 2" key="1">
    <citation type="journal article" date="2017" name="G3 (Bethesda)">
        <title>The Physical Genome Mapping of Anopheles albimanus Corrected Scaffold Misassemblies and Identified Interarm Rearrangements in Genus Anopheles.</title>
        <authorList>
            <person name="Artemov G.N."/>
            <person name="Peery A.N."/>
            <person name="Jiang X."/>
            <person name="Tu Z."/>
            <person name="Stegniy V.N."/>
            <person name="Sharakhova M.V."/>
            <person name="Sharakhov I.V."/>
        </authorList>
    </citation>
    <scope>NUCLEOTIDE SEQUENCE [LARGE SCALE GENOMIC DNA]</scope>
    <source>
        <strain evidence="1 2">ALBI9_A</strain>
    </source>
</reference>
<organism evidence="1 2">
    <name type="scientific">Anopheles albimanus</name>
    <name type="common">New world malaria mosquito</name>
    <dbReference type="NCBI Taxonomy" id="7167"/>
    <lineage>
        <taxon>Eukaryota</taxon>
        <taxon>Metazoa</taxon>
        <taxon>Ecdysozoa</taxon>
        <taxon>Arthropoda</taxon>
        <taxon>Hexapoda</taxon>
        <taxon>Insecta</taxon>
        <taxon>Pterygota</taxon>
        <taxon>Neoptera</taxon>
        <taxon>Endopterygota</taxon>
        <taxon>Diptera</taxon>
        <taxon>Nematocera</taxon>
        <taxon>Culicoidea</taxon>
        <taxon>Culicidae</taxon>
        <taxon>Anophelinae</taxon>
        <taxon>Anopheles</taxon>
    </lineage>
</organism>
<evidence type="ECO:0000313" key="2">
    <source>
        <dbReference type="Proteomes" id="UP000069272"/>
    </source>
</evidence>
<keyword evidence="2" id="KW-1185">Reference proteome</keyword>